<comment type="subcellular location">
    <subcellularLocation>
        <location evidence="1 11">Cytoplasm</location>
    </subcellularLocation>
</comment>
<dbReference type="AlphaFoldDB" id="A0A932FYV0"/>
<accession>A0A932FYV0</accession>
<feature type="domain" description="Aminoacyl-transfer RNA synthetases class-II family profile" evidence="13">
    <location>
        <begin position="1"/>
        <end position="326"/>
    </location>
</feature>
<evidence type="ECO:0000313" key="14">
    <source>
        <dbReference type="EMBL" id="MBI2876824.1"/>
    </source>
</evidence>
<evidence type="ECO:0000256" key="3">
    <source>
        <dbReference type="ARBA" id="ARBA00011738"/>
    </source>
</evidence>
<dbReference type="Proteomes" id="UP000769766">
    <property type="component" value="Unassembled WGS sequence"/>
</dbReference>
<dbReference type="SUPFAM" id="SSF52954">
    <property type="entry name" value="Class II aaRS ABD-related"/>
    <property type="match status" value="1"/>
</dbReference>
<dbReference type="InterPro" id="IPR036621">
    <property type="entry name" value="Anticodon-bd_dom_sf"/>
</dbReference>
<dbReference type="EMBL" id="JACPRF010000244">
    <property type="protein sequence ID" value="MBI2876824.1"/>
    <property type="molecule type" value="Genomic_DNA"/>
</dbReference>
<comment type="similarity">
    <text evidence="2 11">Belongs to the class-II aminoacyl-tRNA synthetase family.</text>
</comment>
<evidence type="ECO:0000259" key="13">
    <source>
        <dbReference type="PROSITE" id="PS50862"/>
    </source>
</evidence>
<evidence type="ECO:0000313" key="15">
    <source>
        <dbReference type="Proteomes" id="UP000769766"/>
    </source>
</evidence>
<keyword evidence="7 11" id="KW-0067">ATP-binding</keyword>
<reference evidence="14" key="1">
    <citation type="submission" date="2020-07" db="EMBL/GenBank/DDBJ databases">
        <title>Huge and variable diversity of episymbiotic CPR bacteria and DPANN archaea in groundwater ecosystems.</title>
        <authorList>
            <person name="He C.Y."/>
            <person name="Keren R."/>
            <person name="Whittaker M."/>
            <person name="Farag I.F."/>
            <person name="Doudna J."/>
            <person name="Cate J.H.D."/>
            <person name="Banfield J.F."/>
        </authorList>
    </citation>
    <scope>NUCLEOTIDE SEQUENCE</scope>
    <source>
        <strain evidence="14">NC_groundwater_672_Ag_B-0.1um_62_36</strain>
    </source>
</reference>
<keyword evidence="6 11" id="KW-0547">Nucleotide-binding</keyword>
<dbReference type="GO" id="GO:0006427">
    <property type="term" value="P:histidyl-tRNA aminoacylation"/>
    <property type="evidence" value="ECO:0007669"/>
    <property type="project" value="UniProtKB-UniRule"/>
</dbReference>
<feature type="binding site" evidence="12">
    <location>
        <begin position="81"/>
        <end position="83"/>
    </location>
    <ligand>
        <name>L-histidine</name>
        <dbReference type="ChEBI" id="CHEBI:57595"/>
    </ligand>
</feature>
<proteinExistence type="inferred from homology"/>
<protein>
    <recommendedName>
        <fullName evidence="11">Histidine--tRNA ligase</fullName>
        <ecNumber evidence="11">6.1.1.21</ecNumber>
    </recommendedName>
    <alternativeName>
        <fullName evidence="11">Histidyl-tRNA synthetase</fullName>
        <shortName evidence="11">HisRS</shortName>
    </alternativeName>
</protein>
<evidence type="ECO:0000256" key="1">
    <source>
        <dbReference type="ARBA" id="ARBA00004496"/>
    </source>
</evidence>
<evidence type="ECO:0000256" key="7">
    <source>
        <dbReference type="ARBA" id="ARBA00022840"/>
    </source>
</evidence>
<evidence type="ECO:0000256" key="12">
    <source>
        <dbReference type="PIRSR" id="PIRSR001549-1"/>
    </source>
</evidence>
<keyword evidence="5 11" id="KW-0436">Ligase</keyword>
<name>A0A932FYV0_UNCTE</name>
<evidence type="ECO:0000256" key="9">
    <source>
        <dbReference type="ARBA" id="ARBA00023146"/>
    </source>
</evidence>
<dbReference type="Pfam" id="PF03129">
    <property type="entry name" value="HGTP_anticodon"/>
    <property type="match status" value="1"/>
</dbReference>
<feature type="binding site" evidence="12">
    <location>
        <position position="257"/>
    </location>
    <ligand>
        <name>L-histidine</name>
        <dbReference type="ChEBI" id="CHEBI:57595"/>
    </ligand>
</feature>
<comment type="catalytic activity">
    <reaction evidence="10 11">
        <text>tRNA(His) + L-histidine + ATP = L-histidyl-tRNA(His) + AMP + diphosphate + H(+)</text>
        <dbReference type="Rhea" id="RHEA:17313"/>
        <dbReference type="Rhea" id="RHEA-COMP:9665"/>
        <dbReference type="Rhea" id="RHEA-COMP:9689"/>
        <dbReference type="ChEBI" id="CHEBI:15378"/>
        <dbReference type="ChEBI" id="CHEBI:30616"/>
        <dbReference type="ChEBI" id="CHEBI:33019"/>
        <dbReference type="ChEBI" id="CHEBI:57595"/>
        <dbReference type="ChEBI" id="CHEBI:78442"/>
        <dbReference type="ChEBI" id="CHEBI:78527"/>
        <dbReference type="ChEBI" id="CHEBI:456215"/>
        <dbReference type="EC" id="6.1.1.21"/>
    </reaction>
</comment>
<gene>
    <name evidence="11" type="primary">hisS</name>
    <name evidence="14" type="ORF">HYY20_08080</name>
</gene>
<dbReference type="PIRSF" id="PIRSF001549">
    <property type="entry name" value="His-tRNA_synth"/>
    <property type="match status" value="1"/>
</dbReference>
<comment type="subunit">
    <text evidence="3 11">Homodimer.</text>
</comment>
<keyword evidence="8 11" id="KW-0648">Protein biosynthesis</keyword>
<dbReference type="PROSITE" id="PS50862">
    <property type="entry name" value="AA_TRNA_LIGASE_II"/>
    <property type="match status" value="1"/>
</dbReference>
<dbReference type="GO" id="GO:0005737">
    <property type="term" value="C:cytoplasm"/>
    <property type="evidence" value="ECO:0007669"/>
    <property type="project" value="UniProtKB-SubCell"/>
</dbReference>
<dbReference type="InterPro" id="IPR004516">
    <property type="entry name" value="HisRS/HisZ"/>
</dbReference>
<sequence>MQIQSIRGINDILPDETATWNAVEQTAREIFETYGFQEIRTPILEKTNLFARSLGENTDIVEKEMYSFTDKGHEKVTLRPEGTASVVRAYIQHHLYQPPGLVKVYYLGPMFRYERPQAGRYRQFYQIGVEAFGVEDPALDAEILAMSMAFFRRLGLEEVSLQLNSLGCQACRPAFKTALQEHLHSRLPFLCEDCQRRFSQNPLRILDCKREECRQQLSQLPEMGEILCAGCCEHFEQVQSFLGSLQVPFQVNPRLVRGLDYYTRTAFEFTSDRLGAQNAVGGGGRYDRLVEEIGGPSTPSIGFALGMERMVALLEERGKKMEAATPQAFIAALGSGAERLAFELLDRLRSAGIRAERDYGNASLKSQMRKANRFQARYVVILGEEELASGRATVKAMQTGEQVPVPLEELVPWLQGK</sequence>
<feature type="binding site" evidence="12">
    <location>
        <position position="130"/>
    </location>
    <ligand>
        <name>L-histidine</name>
        <dbReference type="ChEBI" id="CHEBI:57595"/>
    </ligand>
</feature>
<dbReference type="InterPro" id="IPR041715">
    <property type="entry name" value="HisRS-like_core"/>
</dbReference>
<keyword evidence="9 11" id="KW-0030">Aminoacyl-tRNA synthetase</keyword>
<dbReference type="HAMAP" id="MF_00127">
    <property type="entry name" value="His_tRNA_synth"/>
    <property type="match status" value="1"/>
</dbReference>
<dbReference type="Gene3D" id="3.30.930.10">
    <property type="entry name" value="Bira Bifunctional Protein, Domain 2"/>
    <property type="match status" value="1"/>
</dbReference>
<dbReference type="InterPro" id="IPR004154">
    <property type="entry name" value="Anticodon-bd"/>
</dbReference>
<dbReference type="Pfam" id="PF13393">
    <property type="entry name" value="tRNA-synt_His"/>
    <property type="match status" value="1"/>
</dbReference>
<keyword evidence="4 11" id="KW-0963">Cytoplasm</keyword>
<evidence type="ECO:0000256" key="10">
    <source>
        <dbReference type="ARBA" id="ARBA00047639"/>
    </source>
</evidence>
<feature type="binding site" evidence="12">
    <location>
        <position position="126"/>
    </location>
    <ligand>
        <name>L-histidine</name>
        <dbReference type="ChEBI" id="CHEBI:57595"/>
    </ligand>
</feature>
<dbReference type="EC" id="6.1.1.21" evidence="11"/>
<dbReference type="CDD" id="cd00859">
    <property type="entry name" value="HisRS_anticodon"/>
    <property type="match status" value="1"/>
</dbReference>
<feature type="binding site" evidence="12">
    <location>
        <position position="112"/>
    </location>
    <ligand>
        <name>L-histidine</name>
        <dbReference type="ChEBI" id="CHEBI:57595"/>
    </ligand>
</feature>
<dbReference type="GO" id="GO:0004821">
    <property type="term" value="F:histidine-tRNA ligase activity"/>
    <property type="evidence" value="ECO:0007669"/>
    <property type="project" value="UniProtKB-UniRule"/>
</dbReference>
<dbReference type="InterPro" id="IPR015807">
    <property type="entry name" value="His-tRNA-ligase"/>
</dbReference>
<dbReference type="GO" id="GO:0005524">
    <property type="term" value="F:ATP binding"/>
    <property type="evidence" value="ECO:0007669"/>
    <property type="project" value="UniProtKB-UniRule"/>
</dbReference>
<comment type="caution">
    <text evidence="14">The sequence shown here is derived from an EMBL/GenBank/DDBJ whole genome shotgun (WGS) entry which is preliminary data.</text>
</comment>
<dbReference type="Gene3D" id="3.40.50.800">
    <property type="entry name" value="Anticodon-binding domain"/>
    <property type="match status" value="1"/>
</dbReference>
<dbReference type="PANTHER" id="PTHR43707:SF1">
    <property type="entry name" value="HISTIDINE--TRNA LIGASE, MITOCHONDRIAL-RELATED"/>
    <property type="match status" value="1"/>
</dbReference>
<feature type="binding site" evidence="12">
    <location>
        <begin position="261"/>
        <end position="262"/>
    </location>
    <ligand>
        <name>L-histidine</name>
        <dbReference type="ChEBI" id="CHEBI:57595"/>
    </ligand>
</feature>
<dbReference type="InterPro" id="IPR033656">
    <property type="entry name" value="HisRS_anticodon"/>
</dbReference>
<dbReference type="PANTHER" id="PTHR43707">
    <property type="entry name" value="HISTIDYL-TRNA SYNTHETASE"/>
    <property type="match status" value="1"/>
</dbReference>
<dbReference type="FunFam" id="3.30.930.10:FF:000005">
    <property type="entry name" value="Histidine--tRNA ligase"/>
    <property type="match status" value="1"/>
</dbReference>
<evidence type="ECO:0000256" key="8">
    <source>
        <dbReference type="ARBA" id="ARBA00022917"/>
    </source>
</evidence>
<evidence type="ECO:0000256" key="11">
    <source>
        <dbReference type="HAMAP-Rule" id="MF_00127"/>
    </source>
</evidence>
<evidence type="ECO:0000256" key="5">
    <source>
        <dbReference type="ARBA" id="ARBA00022598"/>
    </source>
</evidence>
<organism evidence="14 15">
    <name type="scientific">Tectimicrobiota bacterium</name>
    <dbReference type="NCBI Taxonomy" id="2528274"/>
    <lineage>
        <taxon>Bacteria</taxon>
        <taxon>Pseudomonadati</taxon>
        <taxon>Nitrospinota/Tectimicrobiota group</taxon>
        <taxon>Candidatus Tectimicrobiota</taxon>
    </lineage>
</organism>
<dbReference type="InterPro" id="IPR045864">
    <property type="entry name" value="aa-tRNA-synth_II/BPL/LPL"/>
</dbReference>
<dbReference type="InterPro" id="IPR006195">
    <property type="entry name" value="aa-tRNA-synth_II"/>
</dbReference>
<dbReference type="NCBIfam" id="TIGR00442">
    <property type="entry name" value="hisS"/>
    <property type="match status" value="1"/>
</dbReference>
<dbReference type="CDD" id="cd00773">
    <property type="entry name" value="HisRS-like_core"/>
    <property type="match status" value="1"/>
</dbReference>
<evidence type="ECO:0000256" key="6">
    <source>
        <dbReference type="ARBA" id="ARBA00022741"/>
    </source>
</evidence>
<dbReference type="SUPFAM" id="SSF55681">
    <property type="entry name" value="Class II aaRS and biotin synthetases"/>
    <property type="match status" value="1"/>
</dbReference>
<evidence type="ECO:0000256" key="2">
    <source>
        <dbReference type="ARBA" id="ARBA00008226"/>
    </source>
</evidence>
<evidence type="ECO:0000256" key="4">
    <source>
        <dbReference type="ARBA" id="ARBA00022490"/>
    </source>
</evidence>